<feature type="region of interest" description="Disordered" evidence="1">
    <location>
        <begin position="293"/>
        <end position="312"/>
    </location>
</feature>
<keyword evidence="3" id="KW-1185">Reference proteome</keyword>
<sequence length="312" mass="33690">MDFTGHAFPTLVHGEAGEATPPAGWRPDPAAVSWRLRCHEYDGENADSDYASYFARFLETVDTTRIRDLTIGSWGDPVNDSSATAVKLLADAADRFPALRSLFLGDISYEDSELSWIEQSDVAPLLQAFPELTALRIRGGTKLGLKKVRHASLRTLRIESAGLRSHVVRTVGACELPALEHLELWLGVETQGGSATAADLAPILGGERLPSLRHLGLRNSEIQDEIAAAVASAPVVARLESLDLSMGALTDAGAEALLSGQPLTHLKELDLHHHYLTDAMMDRLRAALPGVDVDLSDGEDPDDDWPYVAASE</sequence>
<dbReference type="InterPro" id="IPR032675">
    <property type="entry name" value="LRR_dom_sf"/>
</dbReference>
<dbReference type="NCBIfam" id="NF038076">
    <property type="entry name" value="fam_STM4015"/>
    <property type="match status" value="1"/>
</dbReference>
<feature type="compositionally biased region" description="Acidic residues" evidence="1">
    <location>
        <begin position="294"/>
        <end position="305"/>
    </location>
</feature>
<dbReference type="SUPFAM" id="SSF52047">
    <property type="entry name" value="RNI-like"/>
    <property type="match status" value="1"/>
</dbReference>
<evidence type="ECO:0000256" key="1">
    <source>
        <dbReference type="SAM" id="MobiDB-lite"/>
    </source>
</evidence>
<evidence type="ECO:0000313" key="2">
    <source>
        <dbReference type="EMBL" id="RAY10898.1"/>
    </source>
</evidence>
<dbReference type="InterPro" id="IPR047722">
    <property type="entry name" value="STM4015-like"/>
</dbReference>
<gene>
    <name evidence="2" type="ORF">DPM19_33525</name>
</gene>
<name>A0A365GVV8_9ACTN</name>
<reference evidence="2 3" key="1">
    <citation type="submission" date="2018-06" db="EMBL/GenBank/DDBJ databases">
        <title>Actinomadura craniellae sp. nov. isolated from marine sponge Craniella sp.</title>
        <authorList>
            <person name="Li L."/>
            <person name="Xu Q.H."/>
            <person name="Lin H.W."/>
            <person name="Lu Y.H."/>
        </authorList>
    </citation>
    <scope>NUCLEOTIDE SEQUENCE [LARGE SCALE GENOMIC DNA]</scope>
    <source>
        <strain evidence="2 3">LHW63021</strain>
    </source>
</reference>
<dbReference type="Proteomes" id="UP000251891">
    <property type="component" value="Unassembled WGS sequence"/>
</dbReference>
<dbReference type="Pfam" id="PF13516">
    <property type="entry name" value="LRR_6"/>
    <property type="match status" value="1"/>
</dbReference>
<comment type="caution">
    <text evidence="2">The sequence shown here is derived from an EMBL/GenBank/DDBJ whole genome shotgun (WGS) entry which is preliminary data.</text>
</comment>
<protein>
    <submittedName>
        <fullName evidence="2">Leucine-rich repeat domain-containing protein</fullName>
    </submittedName>
</protein>
<dbReference type="Gene3D" id="3.80.10.10">
    <property type="entry name" value="Ribonuclease Inhibitor"/>
    <property type="match status" value="1"/>
</dbReference>
<evidence type="ECO:0000313" key="3">
    <source>
        <dbReference type="Proteomes" id="UP000251891"/>
    </source>
</evidence>
<accession>A0A365GVV8</accession>
<dbReference type="EMBL" id="QLYX01000024">
    <property type="protein sequence ID" value="RAY10898.1"/>
    <property type="molecule type" value="Genomic_DNA"/>
</dbReference>
<dbReference type="InterPro" id="IPR001611">
    <property type="entry name" value="Leu-rich_rpt"/>
</dbReference>
<proteinExistence type="predicted"/>
<organism evidence="2 3">
    <name type="scientific">Actinomadura craniellae</name>
    <dbReference type="NCBI Taxonomy" id="2231787"/>
    <lineage>
        <taxon>Bacteria</taxon>
        <taxon>Bacillati</taxon>
        <taxon>Actinomycetota</taxon>
        <taxon>Actinomycetes</taxon>
        <taxon>Streptosporangiales</taxon>
        <taxon>Thermomonosporaceae</taxon>
        <taxon>Actinomadura</taxon>
    </lineage>
</organism>
<dbReference type="AlphaFoldDB" id="A0A365GVV8"/>